<dbReference type="Gene3D" id="3.30.310.130">
    <property type="entry name" value="Ubiquitin-related"/>
    <property type="match status" value="1"/>
</dbReference>
<comment type="similarity">
    <text evidence="1">Belongs to the peptidase C48 family.</text>
</comment>
<dbReference type="Pfam" id="PF02902">
    <property type="entry name" value="Peptidase_C48"/>
    <property type="match status" value="1"/>
</dbReference>
<evidence type="ECO:0000256" key="4">
    <source>
        <dbReference type="ARBA" id="ARBA00022801"/>
    </source>
</evidence>
<keyword evidence="5" id="KW-0788">Thiol protease</keyword>
<dbReference type="PROSITE" id="PS50600">
    <property type="entry name" value="ULP_PROTEASE"/>
    <property type="match status" value="1"/>
</dbReference>
<dbReference type="SUPFAM" id="SSF54001">
    <property type="entry name" value="Cysteine proteinases"/>
    <property type="match status" value="1"/>
</dbReference>
<name>A0AAE1JNN5_9FABA</name>
<feature type="compositionally biased region" description="Acidic residues" evidence="7">
    <location>
        <begin position="824"/>
        <end position="836"/>
    </location>
</feature>
<dbReference type="EMBL" id="JAWXYG010000005">
    <property type="protein sequence ID" value="KAK4271319.1"/>
    <property type="molecule type" value="Genomic_DNA"/>
</dbReference>
<evidence type="ECO:0000256" key="3">
    <source>
        <dbReference type="ARBA" id="ARBA00022786"/>
    </source>
</evidence>
<comment type="function">
    <text evidence="6">Protease that catalyzes two essential functions in the SUMO pathway: processing of full-length SUMOs to their mature forms and deconjugation of SUMO from targeted proteins.</text>
</comment>
<feature type="compositionally biased region" description="Basic and acidic residues" evidence="7">
    <location>
        <begin position="891"/>
        <end position="909"/>
    </location>
</feature>
<evidence type="ECO:0000256" key="5">
    <source>
        <dbReference type="ARBA" id="ARBA00022807"/>
    </source>
</evidence>
<dbReference type="Pfam" id="PF25352">
    <property type="entry name" value="PH_ULP"/>
    <property type="match status" value="1"/>
</dbReference>
<dbReference type="PANTHER" id="PTHR47764">
    <property type="entry name" value="UBIQUITIN-LIKE-SPECIFIC PROTEASE 2B-RELATED"/>
    <property type="match status" value="1"/>
</dbReference>
<reference evidence="9" key="1">
    <citation type="submission" date="2023-10" db="EMBL/GenBank/DDBJ databases">
        <title>Chromosome-level genome of the transformable northern wattle, Acacia crassicarpa.</title>
        <authorList>
            <person name="Massaro I."/>
            <person name="Sinha N.R."/>
            <person name="Poethig S."/>
            <person name="Leichty A.R."/>
        </authorList>
    </citation>
    <scope>NUCLEOTIDE SEQUENCE</scope>
    <source>
        <strain evidence="9">Acra3RX</strain>
        <tissue evidence="9">Leaf</tissue>
    </source>
</reference>
<dbReference type="Gene3D" id="1.10.418.20">
    <property type="match status" value="1"/>
</dbReference>
<dbReference type="AlphaFoldDB" id="A0AAE1JNN5"/>
<sequence length="909" mass="102692">MTPPRRSSSSSASTAAASSSTAKFNVFEFNEEDARVEIASERFLDKFANPKKNCASPLAKYTFLQAFSKGPQNLHKDISSDPIDVDAEAHEITQELNSSLEDTRSKPSEAGNCGMDHKCAQAKSCSVDVSLQENTAKDMSSFDGFQKINFDFENDSHDIICNDDISSQVSASSTSTSTSEDIEVSFGDKLMEQGSAAFEIVRNAKKKVVDVFPDLILYGDIYSTNSRLTFSHSFVKIEGSNVHGSGGTFKFEWSIDNVVKIESCWCEQVETAMINLFLTSEDSGEDGNTNQGFKELKFAVYDPYWSKTEEVVKSLDVRYTDIWKDIFEFGTDIGKTSQFDKNRHVSQMHYFPTFDETFDEIIYPKGEPDAVSISKRDIELLQPETFVNDNIIDFYIKYLKNKIPPNEQNRFHFFNCFFFRKLADLDKDPSSACNGKEAFQRVRKWTRKVNLFEKDYIFVPINYSLHWSLIVICHPGEVACFQDEEIKESSKVPCILHMDSLKGCHKDLKNVIQSYLCEEWKERHQDMADDVSSKFLHLRFVSLELPQQENLYDCGLFLLHYVERFLNEAPVNFNPFNITKFSDLSKWFPPLEASLKRAQIQKLIYDIFRDNSPKVLRTDCVGKSSTSEDKMETDTFGGSCHPTLWEGNFFCSAKQGSDNQFPAASPTRAISSFREPGIIFKNLHGTVGDSSSVNCRQGVTCRRRGFMSPIEEIEELDEETTVAPLLMKDSQDAVLASDLPSTSYSRSPEASLQGFSMNFKNALEGHSYSRTSAGVSWNTLEIETQENCPQEKIEGSKLPDNSNMLEHCSSTSSEELADCVVQDSQEENDMDDDDDAVASVKSPSSLEGNGNPVTKKFDLHETIDLEDDDSVGKEEPPSSESDEHDAKRRRLVETEGERRITRSLLKEFS</sequence>
<keyword evidence="10" id="KW-1185">Reference proteome</keyword>
<comment type="caution">
    <text evidence="9">The sequence shown here is derived from an EMBL/GenBank/DDBJ whole genome shotgun (WGS) entry which is preliminary data.</text>
</comment>
<evidence type="ECO:0000313" key="10">
    <source>
        <dbReference type="Proteomes" id="UP001293593"/>
    </source>
</evidence>
<dbReference type="Proteomes" id="UP001293593">
    <property type="component" value="Unassembled WGS sequence"/>
</dbReference>
<dbReference type="InterPro" id="IPR003653">
    <property type="entry name" value="Peptidase_C48_C"/>
</dbReference>
<organism evidence="9 10">
    <name type="scientific">Acacia crassicarpa</name>
    <name type="common">northern wattle</name>
    <dbReference type="NCBI Taxonomy" id="499986"/>
    <lineage>
        <taxon>Eukaryota</taxon>
        <taxon>Viridiplantae</taxon>
        <taxon>Streptophyta</taxon>
        <taxon>Embryophyta</taxon>
        <taxon>Tracheophyta</taxon>
        <taxon>Spermatophyta</taxon>
        <taxon>Magnoliopsida</taxon>
        <taxon>eudicotyledons</taxon>
        <taxon>Gunneridae</taxon>
        <taxon>Pentapetalae</taxon>
        <taxon>rosids</taxon>
        <taxon>fabids</taxon>
        <taxon>Fabales</taxon>
        <taxon>Fabaceae</taxon>
        <taxon>Caesalpinioideae</taxon>
        <taxon>mimosoid clade</taxon>
        <taxon>Acacieae</taxon>
        <taxon>Acacia</taxon>
    </lineage>
</organism>
<dbReference type="InterPro" id="IPR038765">
    <property type="entry name" value="Papain-like_cys_pep_sf"/>
</dbReference>
<evidence type="ECO:0000256" key="1">
    <source>
        <dbReference type="ARBA" id="ARBA00005234"/>
    </source>
</evidence>
<keyword evidence="3" id="KW-0833">Ubl conjugation pathway</keyword>
<feature type="compositionally biased region" description="Polar residues" evidence="7">
    <location>
        <begin position="799"/>
        <end position="814"/>
    </location>
</feature>
<evidence type="ECO:0000259" key="8">
    <source>
        <dbReference type="PROSITE" id="PS50600"/>
    </source>
</evidence>
<feature type="region of interest" description="Disordered" evidence="7">
    <location>
        <begin position="786"/>
        <end position="909"/>
    </location>
</feature>
<keyword evidence="2" id="KW-0645">Protease</keyword>
<dbReference type="PANTHER" id="PTHR47764:SF12">
    <property type="entry name" value="ULP1 PROTEASE FAMILY, CARBOXY-TERMINAL DOMAIN PROTEIN"/>
    <property type="match status" value="1"/>
</dbReference>
<gene>
    <name evidence="9" type="ORF">QN277_020030</name>
</gene>
<evidence type="ECO:0000256" key="2">
    <source>
        <dbReference type="ARBA" id="ARBA00022670"/>
    </source>
</evidence>
<evidence type="ECO:0000313" key="9">
    <source>
        <dbReference type="EMBL" id="KAK4271319.1"/>
    </source>
</evidence>
<evidence type="ECO:0000256" key="7">
    <source>
        <dbReference type="SAM" id="MobiDB-lite"/>
    </source>
</evidence>
<dbReference type="GO" id="GO:0008234">
    <property type="term" value="F:cysteine-type peptidase activity"/>
    <property type="evidence" value="ECO:0007669"/>
    <property type="project" value="UniProtKB-KW"/>
</dbReference>
<dbReference type="InterPro" id="IPR057375">
    <property type="entry name" value="ULP2A/B_PH"/>
</dbReference>
<dbReference type="FunFam" id="3.30.310.130:FF:000006">
    <property type="entry name" value="Probable ubiquitin-like-specific protease 2B"/>
    <property type="match status" value="1"/>
</dbReference>
<evidence type="ECO:0000256" key="6">
    <source>
        <dbReference type="ARBA" id="ARBA00057729"/>
    </source>
</evidence>
<feature type="domain" description="Ubiquitin-like protease family profile" evidence="8">
    <location>
        <begin position="371"/>
        <end position="565"/>
    </location>
</feature>
<accession>A0AAE1JNN5</accession>
<dbReference type="GO" id="GO:0006508">
    <property type="term" value="P:proteolysis"/>
    <property type="evidence" value="ECO:0007669"/>
    <property type="project" value="UniProtKB-KW"/>
</dbReference>
<keyword evidence="4" id="KW-0378">Hydrolase</keyword>
<protein>
    <recommendedName>
        <fullName evidence="8">Ubiquitin-like protease family profile domain-containing protein</fullName>
    </recommendedName>
</protein>
<feature type="compositionally biased region" description="Polar residues" evidence="7">
    <location>
        <begin position="841"/>
        <end position="852"/>
    </location>
</feature>
<feature type="region of interest" description="Disordered" evidence="7">
    <location>
        <begin position="1"/>
        <end position="20"/>
    </location>
</feature>
<proteinExistence type="inferred from homology"/>
<feature type="compositionally biased region" description="Low complexity" evidence="7">
    <location>
        <begin position="7"/>
        <end position="20"/>
    </location>
</feature>